<keyword evidence="2" id="KW-1133">Transmembrane helix</keyword>
<evidence type="ECO:0000313" key="3">
    <source>
        <dbReference type="EMBL" id="SAM00390.1"/>
    </source>
</evidence>
<name>A0A163JAZ8_ABSGL</name>
<accession>A0A163JAZ8</accession>
<evidence type="ECO:0000256" key="2">
    <source>
        <dbReference type="SAM" id="Phobius"/>
    </source>
</evidence>
<dbReference type="STRING" id="4829.A0A163JAZ8"/>
<reference evidence="3" key="1">
    <citation type="submission" date="2016-04" db="EMBL/GenBank/DDBJ databases">
        <authorList>
            <person name="Evans L.H."/>
            <person name="Alamgir A."/>
            <person name="Owens N."/>
            <person name="Weber N.D."/>
            <person name="Virtaneva K."/>
            <person name="Barbian K."/>
            <person name="Babar A."/>
            <person name="Rosenke K."/>
        </authorList>
    </citation>
    <scope>NUCLEOTIDE SEQUENCE [LARGE SCALE GENOMIC DNA]</scope>
    <source>
        <strain evidence="3">CBS 101.48</strain>
    </source>
</reference>
<evidence type="ECO:0000256" key="1">
    <source>
        <dbReference type="SAM" id="MobiDB-lite"/>
    </source>
</evidence>
<feature type="compositionally biased region" description="Polar residues" evidence="1">
    <location>
        <begin position="234"/>
        <end position="247"/>
    </location>
</feature>
<keyword evidence="2" id="KW-0812">Transmembrane</keyword>
<keyword evidence="2" id="KW-0472">Membrane</keyword>
<dbReference type="AlphaFoldDB" id="A0A163JAZ8"/>
<sequence length="394" mass="42827">MPLHKRQDTTSYDCAQKGNQFAYCSPLTTDTWVNGTSHRFVWNYQGAVLGCVSESLDLNMYYIKNYQYTPLKTWTDLTTSDGELSVTVDDTWFPAPSYGGNKTWNLYLYYLPSGMNASTELQNTNSLYPRPYNFTAIQLPSKASPNGNGNPSDSPAPGAPSSASASSSDQHSSLPGWGIALIVIAALVFVAALGILAWAFMIYFPRKRQRRMTGAAGTSSYGGGTKGGPASYGQHGSLSSLSPNEKTESIYSHSPMVAATGLRSSVSVGDATTAPSSISHRADSPSYPSINHITSLHSNDNATMTDSIRQMIYRPDWTTTDEDIDEEKRRRLGEELLQRQLAEDGTMIKQTQPTRLTSMASQIPKARTAIVVAESSDSLSHSSSTNSLPIDLPR</sequence>
<feature type="compositionally biased region" description="Low complexity" evidence="1">
    <location>
        <begin position="151"/>
        <end position="169"/>
    </location>
</feature>
<gene>
    <name evidence="3" type="primary">ABSGL_06071.1 scaffold 7611</name>
</gene>
<dbReference type="InParanoid" id="A0A163JAZ8"/>
<feature type="region of interest" description="Disordered" evidence="1">
    <location>
        <begin position="214"/>
        <end position="247"/>
    </location>
</feature>
<feature type="transmembrane region" description="Helical" evidence="2">
    <location>
        <begin position="177"/>
        <end position="204"/>
    </location>
</feature>
<organism evidence="3">
    <name type="scientific">Absidia glauca</name>
    <name type="common">Pin mould</name>
    <dbReference type="NCBI Taxonomy" id="4829"/>
    <lineage>
        <taxon>Eukaryota</taxon>
        <taxon>Fungi</taxon>
        <taxon>Fungi incertae sedis</taxon>
        <taxon>Mucoromycota</taxon>
        <taxon>Mucoromycotina</taxon>
        <taxon>Mucoromycetes</taxon>
        <taxon>Mucorales</taxon>
        <taxon>Cunninghamellaceae</taxon>
        <taxon>Absidia</taxon>
    </lineage>
</organism>
<evidence type="ECO:0000313" key="4">
    <source>
        <dbReference type="Proteomes" id="UP000078561"/>
    </source>
</evidence>
<feature type="compositionally biased region" description="Polar residues" evidence="1">
    <location>
        <begin position="139"/>
        <end position="150"/>
    </location>
</feature>
<dbReference type="OMA" id="RSTADWN"/>
<proteinExistence type="predicted"/>
<feature type="compositionally biased region" description="Low complexity" evidence="1">
    <location>
        <begin position="375"/>
        <end position="387"/>
    </location>
</feature>
<dbReference type="EMBL" id="LT553181">
    <property type="protein sequence ID" value="SAM00390.1"/>
    <property type="molecule type" value="Genomic_DNA"/>
</dbReference>
<keyword evidence="4" id="KW-1185">Reference proteome</keyword>
<feature type="region of interest" description="Disordered" evidence="1">
    <location>
        <begin position="139"/>
        <end position="169"/>
    </location>
</feature>
<feature type="region of interest" description="Disordered" evidence="1">
    <location>
        <begin position="374"/>
        <end position="394"/>
    </location>
</feature>
<protein>
    <submittedName>
        <fullName evidence="3">Uncharacterized protein</fullName>
    </submittedName>
</protein>
<dbReference type="OrthoDB" id="2278929at2759"/>
<dbReference type="Proteomes" id="UP000078561">
    <property type="component" value="Unassembled WGS sequence"/>
</dbReference>